<dbReference type="AlphaFoldDB" id="A0AAU3GZ74"/>
<protein>
    <submittedName>
        <fullName evidence="2">Uncharacterized protein</fullName>
    </submittedName>
</protein>
<sequence>MTSPRRRDRTYVARTDHRQAGHPPVTLFTVHGGGHSVPGPKKAPFLVGRTNRDFDTVGAVSEFFGLGTAAHDGTGHGPAG</sequence>
<feature type="region of interest" description="Disordered" evidence="1">
    <location>
        <begin position="1"/>
        <end position="24"/>
    </location>
</feature>
<reference evidence="2" key="1">
    <citation type="submission" date="2022-10" db="EMBL/GenBank/DDBJ databases">
        <title>The complete genomes of actinobacterial strains from the NBC collection.</title>
        <authorList>
            <person name="Joergensen T.S."/>
            <person name="Alvarez Arevalo M."/>
            <person name="Sterndorff E.B."/>
            <person name="Faurdal D."/>
            <person name="Vuksanovic O."/>
            <person name="Mourched A.-S."/>
            <person name="Charusanti P."/>
            <person name="Shaw S."/>
            <person name="Blin K."/>
            <person name="Weber T."/>
        </authorList>
    </citation>
    <scope>NUCLEOTIDE SEQUENCE</scope>
    <source>
        <strain evidence="2">NBC_01401</strain>
    </source>
</reference>
<proteinExistence type="predicted"/>
<evidence type="ECO:0000313" key="2">
    <source>
        <dbReference type="EMBL" id="WTY98237.1"/>
    </source>
</evidence>
<evidence type="ECO:0000256" key="1">
    <source>
        <dbReference type="SAM" id="MobiDB-lite"/>
    </source>
</evidence>
<feature type="compositionally biased region" description="Basic and acidic residues" evidence="1">
    <location>
        <begin position="9"/>
        <end position="19"/>
    </location>
</feature>
<dbReference type="EMBL" id="CP109535">
    <property type="protein sequence ID" value="WTY98237.1"/>
    <property type="molecule type" value="Genomic_DNA"/>
</dbReference>
<accession>A0AAU3GZ74</accession>
<name>A0AAU3GZ74_9ACTN</name>
<gene>
    <name evidence="2" type="ORF">OG626_26775</name>
</gene>
<organism evidence="2">
    <name type="scientific">Streptomyces sp. NBC_01401</name>
    <dbReference type="NCBI Taxonomy" id="2903854"/>
    <lineage>
        <taxon>Bacteria</taxon>
        <taxon>Bacillati</taxon>
        <taxon>Actinomycetota</taxon>
        <taxon>Actinomycetes</taxon>
        <taxon>Kitasatosporales</taxon>
        <taxon>Streptomycetaceae</taxon>
        <taxon>Streptomyces</taxon>
    </lineage>
</organism>